<reference evidence="1" key="1">
    <citation type="journal article" date="2014" name="Int. J. Syst. Evol. Microbiol.">
        <title>Complete genome sequence of Corynebacterium casei LMG S-19264T (=DSM 44701T), isolated from a smear-ripened cheese.</title>
        <authorList>
            <consortium name="US DOE Joint Genome Institute (JGI-PGF)"/>
            <person name="Walter F."/>
            <person name="Albersmeier A."/>
            <person name="Kalinowski J."/>
            <person name="Ruckert C."/>
        </authorList>
    </citation>
    <scope>NUCLEOTIDE SEQUENCE</scope>
    <source>
        <strain evidence="1">JCM 4125</strain>
    </source>
</reference>
<name>A0A918HSY1_9ACTN</name>
<reference evidence="1" key="2">
    <citation type="submission" date="2020-09" db="EMBL/GenBank/DDBJ databases">
        <authorList>
            <person name="Sun Q."/>
            <person name="Ohkuma M."/>
        </authorList>
    </citation>
    <scope>NUCLEOTIDE SEQUENCE</scope>
    <source>
        <strain evidence="1">JCM 4125</strain>
    </source>
</reference>
<evidence type="ECO:0000313" key="2">
    <source>
        <dbReference type="Proteomes" id="UP000646776"/>
    </source>
</evidence>
<accession>A0A918HSY1</accession>
<sequence>MRSTARRAAGRALPEKSPEHVAVPGAHVETVVVDGQEHAVKLGVGVMNVKGRRAGLSADRLARLAALGLDWAA</sequence>
<dbReference type="EMBL" id="BMSA01000062">
    <property type="protein sequence ID" value="GGT99617.1"/>
    <property type="molecule type" value="Genomic_DNA"/>
</dbReference>
<dbReference type="Proteomes" id="UP000646776">
    <property type="component" value="Unassembled WGS sequence"/>
</dbReference>
<organism evidence="1 2">
    <name type="scientific">Streptomyces phaeofaciens</name>
    <dbReference type="NCBI Taxonomy" id="68254"/>
    <lineage>
        <taxon>Bacteria</taxon>
        <taxon>Bacillati</taxon>
        <taxon>Actinomycetota</taxon>
        <taxon>Actinomycetes</taxon>
        <taxon>Kitasatosporales</taxon>
        <taxon>Streptomycetaceae</taxon>
        <taxon>Streptomyces</taxon>
    </lineage>
</organism>
<proteinExistence type="predicted"/>
<protein>
    <recommendedName>
        <fullName evidence="3">Helicase</fullName>
    </recommendedName>
</protein>
<evidence type="ECO:0008006" key="3">
    <source>
        <dbReference type="Google" id="ProtNLM"/>
    </source>
</evidence>
<dbReference type="AlphaFoldDB" id="A0A918HSY1"/>
<gene>
    <name evidence="1" type="ORF">GCM10010226_90870</name>
</gene>
<evidence type="ECO:0000313" key="1">
    <source>
        <dbReference type="EMBL" id="GGT99617.1"/>
    </source>
</evidence>
<keyword evidence="2" id="KW-1185">Reference proteome</keyword>
<comment type="caution">
    <text evidence="1">The sequence shown here is derived from an EMBL/GenBank/DDBJ whole genome shotgun (WGS) entry which is preliminary data.</text>
</comment>